<dbReference type="Pfam" id="PF13196">
    <property type="entry name" value="DUF4012"/>
    <property type="match status" value="1"/>
</dbReference>
<feature type="transmembrane region" description="Helical" evidence="1">
    <location>
        <begin position="20"/>
        <end position="41"/>
    </location>
</feature>
<organism evidence="2 3">
    <name type="scientific">Aeromicrobium yanjiei</name>
    <dbReference type="NCBI Taxonomy" id="2662028"/>
    <lineage>
        <taxon>Bacteria</taxon>
        <taxon>Bacillati</taxon>
        <taxon>Actinomycetota</taxon>
        <taxon>Actinomycetes</taxon>
        <taxon>Propionibacteriales</taxon>
        <taxon>Nocardioidaceae</taxon>
        <taxon>Aeromicrobium</taxon>
    </lineage>
</organism>
<reference evidence="2 3" key="1">
    <citation type="submission" date="2019-11" db="EMBL/GenBank/DDBJ databases">
        <authorList>
            <person name="Li J."/>
        </authorList>
    </citation>
    <scope>NUCLEOTIDE SEQUENCE [LARGE SCALE GENOMIC DNA]</scope>
    <source>
        <strain evidence="2 3">MF47</strain>
    </source>
</reference>
<accession>A0A5Q2MI88</accession>
<sequence length="595" mass="62398">MARTQDSGQPRTNSNRRKWVILAGVVGLVAVVVAGLGLYAYSKLSSARDDLNLATTDASALQDALTAGDQVSAKTKLADLQAHVGSAESSLDSPVLSLTAKTPYFGKNIKAVRTVSEAVRTVADEGLPPLVDVADKFNAKTFNPKGGRIDIDALAALNPALTKSSAAIDKADEQIRSVDASSLLGQLQDPVSDAQDKIGDAASIASRATVASRVVPEMMTGKHTYLLLFQNNAEIRATGGLPGAFAGLQVDNGTVKLVGQGAGADYGERPRNATPLSAEESKLFSTKMVRDFRDVNFTPDFPRAAEIAAAFIKNERGVDVDGVLSIDPVTLSYVLEATGPIDLEDGTRLTADNAVEVLLNGVYVNYPDGAEQDAFFASATDKIFDEVLSGAGDPTALLKALTRATNERRVSLWTPDESITKDIAGTRIANALPTGKEDSPAIGFYLNDATGAKMQYYLNYGVKGKATKCADGVQSYATEMTLQSTAPADSATLPDSIRGPGFGAEPGSMLVNLYLYGPDAGKISTVRIDNEPTTFTRAKHDGRPVIILTVQLDPGKTVTVQSSIASGKGQSGDTTVSSTPSIVPGASVQTWKSAC</sequence>
<keyword evidence="3" id="KW-1185">Reference proteome</keyword>
<dbReference type="KEGG" id="aef:GEV26_00705"/>
<dbReference type="InterPro" id="IPR025101">
    <property type="entry name" value="DUF4012"/>
</dbReference>
<evidence type="ECO:0000313" key="3">
    <source>
        <dbReference type="Proteomes" id="UP000392064"/>
    </source>
</evidence>
<dbReference type="AlphaFoldDB" id="A0A5Q2MI88"/>
<evidence type="ECO:0000313" key="2">
    <source>
        <dbReference type="EMBL" id="QGG40015.1"/>
    </source>
</evidence>
<keyword evidence="1" id="KW-0812">Transmembrane</keyword>
<evidence type="ECO:0000256" key="1">
    <source>
        <dbReference type="SAM" id="Phobius"/>
    </source>
</evidence>
<keyword evidence="1" id="KW-0472">Membrane</keyword>
<name>A0A5Q2MI88_9ACTN</name>
<dbReference type="EMBL" id="CP045737">
    <property type="protein sequence ID" value="QGG40015.1"/>
    <property type="molecule type" value="Genomic_DNA"/>
</dbReference>
<dbReference type="Proteomes" id="UP000392064">
    <property type="component" value="Chromosome"/>
</dbReference>
<keyword evidence="1" id="KW-1133">Transmembrane helix</keyword>
<gene>
    <name evidence="2" type="ORF">GEV26_00705</name>
</gene>
<protein>
    <submittedName>
        <fullName evidence="2">DUF4012 domain-containing protein</fullName>
    </submittedName>
</protein>
<dbReference type="RefSeq" id="WP_153651288.1">
    <property type="nucleotide sequence ID" value="NZ_CP045737.1"/>
</dbReference>
<proteinExistence type="predicted"/>